<keyword evidence="2" id="KW-1185">Reference proteome</keyword>
<name>A0A931GVU1_9BACT</name>
<gene>
    <name evidence="1" type="ORF">I5907_04410</name>
</gene>
<organism evidence="1 2">
    <name type="scientific">Panacibacter microcysteis</name>
    <dbReference type="NCBI Taxonomy" id="2793269"/>
    <lineage>
        <taxon>Bacteria</taxon>
        <taxon>Pseudomonadati</taxon>
        <taxon>Bacteroidota</taxon>
        <taxon>Chitinophagia</taxon>
        <taxon>Chitinophagales</taxon>
        <taxon>Chitinophagaceae</taxon>
        <taxon>Panacibacter</taxon>
    </lineage>
</organism>
<protein>
    <recommendedName>
        <fullName evidence="3">DUF839 domain-containing protein</fullName>
    </recommendedName>
</protein>
<sequence length="505" mass="55157">MNTNFNTVSKLLLAGSFMATVACQKVSEKKELEQALSATASSDAFTPTNYSVTPPLVKKLAGFEALEVYSLIGSDDTLSYSPSFIFGGSADGAGLLKLPAGGFAGIPNAKYAYIVNHEDNFAVSRILLDGRLRPLKGEYILNSNGGTWRLCSATMATPQENGFGPTYLTCGESGEESRTHAISPLEIAYSPSMSKEVPGLGRWSAENALPLSQKAYAGKTIIMVTDDDSGNEGGQVNLYMNDVVGDLNNGSLYTLRRTNLDTRERSMTTGSTYDVEFVQIEDAATLTGRQMNVKTTELSAIKFGRVEDIDYRKGGGDKNRELFFTVTGQPFSGVNADSSRTKYGRIYRLKLDKNNPLKGKIEVVLDGDVRPGIADQFQDPDNICVTENYVYVQEDPNSYGDETHDAYLYQYNLLTKELKKVFEIDHRRDAADAVKYNPTGPSSKGSWEYGSMIDISNTVNVPGTFLLCVQPHTWRGAKYAGVDGGTLRATENQASQVLIVRGLER</sequence>
<dbReference type="EMBL" id="JADWYR010000001">
    <property type="protein sequence ID" value="MBG9375463.1"/>
    <property type="molecule type" value="Genomic_DNA"/>
</dbReference>
<dbReference type="RefSeq" id="WP_196989514.1">
    <property type="nucleotide sequence ID" value="NZ_JADWYR010000001.1"/>
</dbReference>
<evidence type="ECO:0000313" key="1">
    <source>
        <dbReference type="EMBL" id="MBG9375463.1"/>
    </source>
</evidence>
<comment type="caution">
    <text evidence="1">The sequence shown here is derived from an EMBL/GenBank/DDBJ whole genome shotgun (WGS) entry which is preliminary data.</text>
</comment>
<evidence type="ECO:0000313" key="2">
    <source>
        <dbReference type="Proteomes" id="UP000628448"/>
    </source>
</evidence>
<dbReference type="Proteomes" id="UP000628448">
    <property type="component" value="Unassembled WGS sequence"/>
</dbReference>
<dbReference type="AlphaFoldDB" id="A0A931GVU1"/>
<evidence type="ECO:0008006" key="3">
    <source>
        <dbReference type="Google" id="ProtNLM"/>
    </source>
</evidence>
<reference evidence="1" key="1">
    <citation type="submission" date="2020-11" db="EMBL/GenBank/DDBJ databases">
        <title>Bacterial whole genome sequence for Panacibacter sp. DH6.</title>
        <authorList>
            <person name="Le V."/>
            <person name="Ko S."/>
            <person name="Ahn C.-Y."/>
            <person name="Oh H.-M."/>
        </authorList>
    </citation>
    <scope>NUCLEOTIDE SEQUENCE</scope>
    <source>
        <strain evidence="1">DH6</strain>
    </source>
</reference>
<proteinExistence type="predicted"/>
<accession>A0A931GVU1</accession>